<dbReference type="GO" id="GO:0046654">
    <property type="term" value="P:tetrahydrofolate biosynthetic process"/>
    <property type="evidence" value="ECO:0007669"/>
    <property type="project" value="UniProtKB-UniPathway"/>
</dbReference>
<comment type="catalytic activity">
    <reaction evidence="9">
        <text>(6S)-5,6,7,8-tetrahydrofolyl-(gamma-L-Glu)(n) + L-glutamate + ATP = (6S)-5,6,7,8-tetrahydrofolyl-(gamma-L-Glu)(n+1) + ADP + phosphate + H(+)</text>
        <dbReference type="Rhea" id="RHEA:10580"/>
        <dbReference type="Rhea" id="RHEA-COMP:14738"/>
        <dbReference type="Rhea" id="RHEA-COMP:14740"/>
        <dbReference type="ChEBI" id="CHEBI:15378"/>
        <dbReference type="ChEBI" id="CHEBI:29985"/>
        <dbReference type="ChEBI" id="CHEBI:30616"/>
        <dbReference type="ChEBI" id="CHEBI:43474"/>
        <dbReference type="ChEBI" id="CHEBI:141005"/>
        <dbReference type="ChEBI" id="CHEBI:456216"/>
        <dbReference type="EC" id="6.3.2.17"/>
    </reaction>
</comment>
<dbReference type="GO" id="GO:0004326">
    <property type="term" value="F:tetrahydrofolylpolyglutamate synthase activity"/>
    <property type="evidence" value="ECO:0007669"/>
    <property type="project" value="UniProtKB-EC"/>
</dbReference>
<dbReference type="PANTHER" id="PTHR11136">
    <property type="entry name" value="FOLYLPOLYGLUTAMATE SYNTHASE-RELATED"/>
    <property type="match status" value="1"/>
</dbReference>
<dbReference type="Proteomes" id="UP000191135">
    <property type="component" value="Chromosome"/>
</dbReference>
<dbReference type="OrthoDB" id="9809356at2"/>
<dbReference type="FunFam" id="3.40.1190.10:FF:000011">
    <property type="entry name" value="Folylpolyglutamate synthase/dihydrofolate synthase"/>
    <property type="match status" value="1"/>
</dbReference>
<dbReference type="KEGG" id="mmed:Mame_00713"/>
<dbReference type="GO" id="GO:0008841">
    <property type="term" value="F:dihydrofolate synthase activity"/>
    <property type="evidence" value="ECO:0007669"/>
    <property type="project" value="TreeGrafter"/>
</dbReference>
<dbReference type="eggNOG" id="COG0285">
    <property type="taxonomic scope" value="Bacteria"/>
</dbReference>
<accession>A0A1U9YXB9</accession>
<evidence type="ECO:0000259" key="11">
    <source>
        <dbReference type="Pfam" id="PF08245"/>
    </source>
</evidence>
<name>A0A1U9YXB9_9HYPH</name>
<proteinExistence type="inferred from homology"/>
<evidence type="ECO:0000256" key="8">
    <source>
        <dbReference type="ARBA" id="ARBA00022842"/>
    </source>
</evidence>
<evidence type="ECO:0000256" key="10">
    <source>
        <dbReference type="PIRNR" id="PIRNR001563"/>
    </source>
</evidence>
<dbReference type="Pfam" id="PF08245">
    <property type="entry name" value="Mur_ligase_M"/>
    <property type="match status" value="1"/>
</dbReference>
<dbReference type="SUPFAM" id="SSF53623">
    <property type="entry name" value="MurD-like peptide ligases, catalytic domain"/>
    <property type="match status" value="1"/>
</dbReference>
<dbReference type="PANTHER" id="PTHR11136:SF0">
    <property type="entry name" value="DIHYDROFOLATE SYNTHETASE-RELATED"/>
    <property type="match status" value="1"/>
</dbReference>
<evidence type="ECO:0000256" key="2">
    <source>
        <dbReference type="ARBA" id="ARBA00008276"/>
    </source>
</evidence>
<dbReference type="InterPro" id="IPR001645">
    <property type="entry name" value="Folylpolyglutamate_synth"/>
</dbReference>
<dbReference type="Gene3D" id="3.40.1190.10">
    <property type="entry name" value="Mur-like, catalytic domain"/>
    <property type="match status" value="1"/>
</dbReference>
<gene>
    <name evidence="12" type="primary">fgs</name>
    <name evidence="12" type="ORF">Mame_00713</name>
</gene>
<dbReference type="PROSITE" id="PS01012">
    <property type="entry name" value="FOLYLPOLYGLU_SYNT_2"/>
    <property type="match status" value="1"/>
</dbReference>
<keyword evidence="6 10" id="KW-0547">Nucleotide-binding</keyword>
<evidence type="ECO:0000256" key="4">
    <source>
        <dbReference type="ARBA" id="ARBA00022598"/>
    </source>
</evidence>
<keyword evidence="8" id="KW-0460">Magnesium</keyword>
<evidence type="ECO:0000256" key="6">
    <source>
        <dbReference type="ARBA" id="ARBA00022741"/>
    </source>
</evidence>
<dbReference type="AlphaFoldDB" id="A0A1U9YXB9"/>
<keyword evidence="5" id="KW-0479">Metal-binding</keyword>
<dbReference type="UniPathway" id="UPA00077">
    <property type="reaction ID" value="UER00157"/>
</dbReference>
<reference evidence="12 13" key="1">
    <citation type="submission" date="2017-03" db="EMBL/GenBank/DDBJ databases">
        <title>Foreign affairs: Plasmid Transfer between Roseobacters and Rhizobia.</title>
        <authorList>
            <person name="Bartling P."/>
            <person name="Bunk B."/>
            <person name="Overmann J."/>
            <person name="Brinkmann H."/>
            <person name="Petersen J."/>
        </authorList>
    </citation>
    <scope>NUCLEOTIDE SEQUENCE [LARGE SCALE GENOMIC DNA]</scope>
    <source>
        <strain evidence="12 13">MACL11</strain>
    </source>
</reference>
<dbReference type="InterPro" id="IPR018109">
    <property type="entry name" value="Folylpolyglutamate_synth_CS"/>
</dbReference>
<dbReference type="PIRSF" id="PIRSF001563">
    <property type="entry name" value="Folylpolyglu_synth"/>
    <property type="match status" value="1"/>
</dbReference>
<dbReference type="EMBL" id="CP020330">
    <property type="protein sequence ID" value="AQZ50089.1"/>
    <property type="molecule type" value="Genomic_DNA"/>
</dbReference>
<dbReference type="GO" id="GO:0005524">
    <property type="term" value="F:ATP binding"/>
    <property type="evidence" value="ECO:0007669"/>
    <property type="project" value="UniProtKB-KW"/>
</dbReference>
<organism evidence="12 13">
    <name type="scientific">Martelella mediterranea DSM 17316</name>
    <dbReference type="NCBI Taxonomy" id="1122214"/>
    <lineage>
        <taxon>Bacteria</taxon>
        <taxon>Pseudomonadati</taxon>
        <taxon>Pseudomonadota</taxon>
        <taxon>Alphaproteobacteria</taxon>
        <taxon>Hyphomicrobiales</taxon>
        <taxon>Aurantimonadaceae</taxon>
        <taxon>Martelella</taxon>
    </lineage>
</organism>
<dbReference type="InterPro" id="IPR036565">
    <property type="entry name" value="Mur-like_cat_sf"/>
</dbReference>
<dbReference type="NCBIfam" id="TIGR01499">
    <property type="entry name" value="folC"/>
    <property type="match status" value="1"/>
</dbReference>
<dbReference type="GO" id="GO:0046872">
    <property type="term" value="F:metal ion binding"/>
    <property type="evidence" value="ECO:0007669"/>
    <property type="project" value="UniProtKB-KW"/>
</dbReference>
<evidence type="ECO:0000256" key="7">
    <source>
        <dbReference type="ARBA" id="ARBA00022840"/>
    </source>
</evidence>
<keyword evidence="4 10" id="KW-0436">Ligase</keyword>
<dbReference type="RefSeq" id="WP_018067589.1">
    <property type="nucleotide sequence ID" value="NZ_AQWH01000046.1"/>
</dbReference>
<evidence type="ECO:0000313" key="12">
    <source>
        <dbReference type="EMBL" id="AQZ50089.1"/>
    </source>
</evidence>
<dbReference type="InterPro" id="IPR036615">
    <property type="entry name" value="Mur_ligase_C_dom_sf"/>
</dbReference>
<comment type="cofactor">
    <cofactor evidence="1">
        <name>Mg(2+)</name>
        <dbReference type="ChEBI" id="CHEBI:18420"/>
    </cofactor>
</comment>
<keyword evidence="7 10" id="KW-0067">ATP-binding</keyword>
<evidence type="ECO:0000256" key="5">
    <source>
        <dbReference type="ARBA" id="ARBA00022723"/>
    </source>
</evidence>
<dbReference type="STRING" id="1122214.Mame_00713"/>
<dbReference type="Gene3D" id="3.90.190.20">
    <property type="entry name" value="Mur ligase, C-terminal domain"/>
    <property type="match status" value="1"/>
</dbReference>
<protein>
    <recommendedName>
        <fullName evidence="3">tetrahydrofolate synthase</fullName>
        <ecNumber evidence="3">6.3.2.17</ecNumber>
    </recommendedName>
</protein>
<dbReference type="EC" id="6.3.2.17" evidence="3"/>
<dbReference type="GO" id="GO:0005737">
    <property type="term" value="C:cytoplasm"/>
    <property type="evidence" value="ECO:0007669"/>
    <property type="project" value="TreeGrafter"/>
</dbReference>
<sequence>MDNPSFGAAERVIEHLMQLHPKGFDLSLDRIRVLLEKLGNPHLSLPPVIHIAGTNGKGSTTAFCRALLEASGLSVHVHSSPHLVRWHERFRIGGPGGASGYVDDQLLAETLRRVEAANEGAKATVFEMLTAAAFVLFAEIPADVVILEVGLGGRYDATNIIDKPAVSVVMPISLDHQAYLGDRVELIAAEKAGIMKPGVPVVIGQQEYEAAEEVLIASADRLGCPLHVYGQDFSAHEEHGRLVYQDGDGLMDLPLPALPGRHQYANAAAAISAVKAAGFALEEKAVETAMGSVFWPARLQRLTTGDLVTAAPAGSEIWLDGGHNPGAGEVIAEALAGFEERDPRPLYLVIGMINTKDPFGFFEHFAGLATYVYCAPIRGTEAFIDPVALASSAADAGLSAEPVSSIGEALAAICMRARADQPPPRILIGGSLYFAGNALADNGTPPL</sequence>
<evidence type="ECO:0000256" key="1">
    <source>
        <dbReference type="ARBA" id="ARBA00001946"/>
    </source>
</evidence>
<evidence type="ECO:0000256" key="9">
    <source>
        <dbReference type="ARBA" id="ARBA00047493"/>
    </source>
</evidence>
<evidence type="ECO:0000256" key="3">
    <source>
        <dbReference type="ARBA" id="ARBA00013025"/>
    </source>
</evidence>
<dbReference type="InterPro" id="IPR013221">
    <property type="entry name" value="Mur_ligase_cen"/>
</dbReference>
<comment type="similarity">
    <text evidence="2 10">Belongs to the folylpolyglutamate synthase family.</text>
</comment>
<feature type="domain" description="Mur ligase central" evidence="11">
    <location>
        <begin position="51"/>
        <end position="273"/>
    </location>
</feature>
<keyword evidence="13" id="KW-1185">Reference proteome</keyword>
<dbReference type="SUPFAM" id="SSF53244">
    <property type="entry name" value="MurD-like peptide ligases, peptide-binding domain"/>
    <property type="match status" value="1"/>
</dbReference>
<evidence type="ECO:0000313" key="13">
    <source>
        <dbReference type="Proteomes" id="UP000191135"/>
    </source>
</evidence>